<geneLocation type="plasmid" evidence="2">
    <name>unnamed3</name>
</geneLocation>
<organism evidence="2 3">
    <name type="scientific">Paenibacillus larvae subsp. larvae</name>
    <dbReference type="NCBI Taxonomy" id="147375"/>
    <lineage>
        <taxon>Bacteria</taxon>
        <taxon>Bacillati</taxon>
        <taxon>Bacillota</taxon>
        <taxon>Bacilli</taxon>
        <taxon>Bacillales</taxon>
        <taxon>Paenibacillaceae</taxon>
        <taxon>Paenibacillus</taxon>
    </lineage>
</organism>
<name>A0A2L1UKB5_9BACL</name>
<proteinExistence type="predicted"/>
<accession>A0A2L1UKB5</accession>
<dbReference type="AlphaFoldDB" id="A0A2L1UKB5"/>
<dbReference type="EMBL" id="CP019658">
    <property type="protein sequence ID" value="AVF28992.1"/>
    <property type="molecule type" value="Genomic_DNA"/>
</dbReference>
<evidence type="ECO:0000313" key="2">
    <source>
        <dbReference type="EMBL" id="AVF28992.1"/>
    </source>
</evidence>
<dbReference type="Proteomes" id="UP000239833">
    <property type="component" value="Plasmid unnamed3"/>
</dbReference>
<dbReference type="RefSeq" id="WP_155121127.1">
    <property type="nucleotide sequence ID" value="NZ_CP019658.1"/>
</dbReference>
<evidence type="ECO:0000256" key="1">
    <source>
        <dbReference type="SAM" id="MobiDB-lite"/>
    </source>
</evidence>
<reference evidence="3" key="1">
    <citation type="submission" date="2017-02" db="EMBL/GenBank/DDBJ databases">
        <title>Delineation of Paenibacillus larvae strains originating from foulbrood outbreaks.</title>
        <authorList>
            <person name="Beims H."/>
            <person name="Bunk B."/>
            <person name="Sproeer C."/>
            <person name="Mohr K.I."/>
            <person name="Pradella S."/>
            <person name="Guenther G."/>
            <person name="Rohde M."/>
            <person name="von der Ohe W."/>
            <person name="Steinert M."/>
        </authorList>
    </citation>
    <scope>NUCLEOTIDE SEQUENCE [LARGE SCALE GENOMIC DNA]</scope>
    <source>
        <strain evidence="3">Eric_III</strain>
        <plasmid evidence="3">Plasmid unnamed3</plasmid>
    </source>
</reference>
<keyword evidence="2" id="KW-0614">Plasmid</keyword>
<sequence length="55" mass="6368">MFKEKVLRNGKTSKRGMGMGPISKISNRRECLNVINNQNKEEPLRVLLIINFSTY</sequence>
<feature type="region of interest" description="Disordered" evidence="1">
    <location>
        <begin position="1"/>
        <end position="22"/>
    </location>
</feature>
<protein>
    <submittedName>
        <fullName evidence="2">Uncharacterized protein</fullName>
    </submittedName>
</protein>
<dbReference type="GeneID" id="64221309"/>
<gene>
    <name evidence="2" type="ORF">ERICIII_04991</name>
</gene>
<evidence type="ECO:0000313" key="3">
    <source>
        <dbReference type="Proteomes" id="UP000239833"/>
    </source>
</evidence>